<comment type="similarity">
    <text evidence="2">Belongs to the FtsK/SpoIIIE/SftA family.</text>
</comment>
<dbReference type="GO" id="GO:0003677">
    <property type="term" value="F:DNA binding"/>
    <property type="evidence" value="ECO:0007669"/>
    <property type="project" value="UniProtKB-KW"/>
</dbReference>
<name>A0A1F4VDA0_UNCKA</name>
<evidence type="ECO:0000256" key="10">
    <source>
        <dbReference type="ARBA" id="ARBA00023125"/>
    </source>
</evidence>
<dbReference type="SMART" id="SM00382">
    <property type="entry name" value="AAA"/>
    <property type="match status" value="1"/>
</dbReference>
<dbReference type="Pfam" id="PF17854">
    <property type="entry name" value="FtsK_alpha"/>
    <property type="match status" value="1"/>
</dbReference>
<dbReference type="InterPro" id="IPR036390">
    <property type="entry name" value="WH_DNA-bd_sf"/>
</dbReference>
<dbReference type="InterPro" id="IPR050206">
    <property type="entry name" value="FtsK/SpoIIIE/SftA"/>
</dbReference>
<dbReference type="Pfam" id="PF13491">
    <property type="entry name" value="FtsK_4TM"/>
    <property type="match status" value="1"/>
</dbReference>
<evidence type="ECO:0000256" key="6">
    <source>
        <dbReference type="ARBA" id="ARBA00022741"/>
    </source>
</evidence>
<feature type="domain" description="FtsK" evidence="17">
    <location>
        <begin position="385"/>
        <end position="572"/>
    </location>
</feature>
<evidence type="ECO:0000313" key="18">
    <source>
        <dbReference type="EMBL" id="OGC55201.1"/>
    </source>
</evidence>
<feature type="transmembrane region" description="Helical" evidence="16">
    <location>
        <begin position="87"/>
        <end position="106"/>
    </location>
</feature>
<dbReference type="CDD" id="cd01127">
    <property type="entry name" value="TrwB_TraG_TraD_VirD4"/>
    <property type="match status" value="1"/>
</dbReference>
<dbReference type="InterPro" id="IPR025199">
    <property type="entry name" value="FtsK_4TM"/>
</dbReference>
<keyword evidence="4" id="KW-0132">Cell division</keyword>
<feature type="transmembrane region" description="Helical" evidence="16">
    <location>
        <begin position="51"/>
        <end position="75"/>
    </location>
</feature>
<dbReference type="SMART" id="SM00843">
    <property type="entry name" value="Ftsk_gamma"/>
    <property type="match status" value="1"/>
</dbReference>
<comment type="caution">
    <text evidence="18">The sequence shown here is derived from an EMBL/GenBank/DDBJ whole genome shotgun (WGS) entry which is preliminary data.</text>
</comment>
<dbReference type="InterPro" id="IPR002543">
    <property type="entry name" value="FtsK_dom"/>
</dbReference>
<keyword evidence="12" id="KW-0131">Cell cycle</keyword>
<evidence type="ECO:0000256" key="11">
    <source>
        <dbReference type="ARBA" id="ARBA00023136"/>
    </source>
</evidence>
<feature type="region of interest" description="Disordered" evidence="15">
    <location>
        <begin position="183"/>
        <end position="206"/>
    </location>
</feature>
<dbReference type="InterPro" id="IPR018541">
    <property type="entry name" value="Ftsk_gamma"/>
</dbReference>
<dbReference type="PROSITE" id="PS50901">
    <property type="entry name" value="FTSK"/>
    <property type="match status" value="1"/>
</dbReference>
<dbReference type="Gene3D" id="3.30.980.40">
    <property type="match status" value="1"/>
</dbReference>
<evidence type="ECO:0000256" key="5">
    <source>
        <dbReference type="ARBA" id="ARBA00022692"/>
    </source>
</evidence>
<accession>A0A1F4VDA0</accession>
<dbReference type="PANTHER" id="PTHR22683">
    <property type="entry name" value="SPORULATION PROTEIN RELATED"/>
    <property type="match status" value="1"/>
</dbReference>
<dbReference type="GO" id="GO:0007059">
    <property type="term" value="P:chromosome segregation"/>
    <property type="evidence" value="ECO:0007669"/>
    <property type="project" value="UniProtKB-KW"/>
</dbReference>
<keyword evidence="7" id="KW-0159">Chromosome partition</keyword>
<comment type="subunit">
    <text evidence="13">Homohexamer. Forms a ring that surrounds DNA.</text>
</comment>
<dbReference type="GO" id="GO:0005524">
    <property type="term" value="F:ATP binding"/>
    <property type="evidence" value="ECO:0007669"/>
    <property type="project" value="UniProtKB-UniRule"/>
</dbReference>
<dbReference type="SUPFAM" id="SSF46785">
    <property type="entry name" value="Winged helix' DNA-binding domain"/>
    <property type="match status" value="1"/>
</dbReference>
<dbReference type="Gene3D" id="3.40.50.300">
    <property type="entry name" value="P-loop containing nucleotide triphosphate hydrolases"/>
    <property type="match status" value="1"/>
</dbReference>
<feature type="transmembrane region" description="Helical" evidence="16">
    <location>
        <begin position="21"/>
        <end position="39"/>
    </location>
</feature>
<dbReference type="InterPro" id="IPR027417">
    <property type="entry name" value="P-loop_NTPase"/>
</dbReference>
<keyword evidence="11 16" id="KW-0472">Membrane</keyword>
<evidence type="ECO:0000256" key="2">
    <source>
        <dbReference type="ARBA" id="ARBA00006474"/>
    </source>
</evidence>
<proteinExistence type="inferred from homology"/>
<evidence type="ECO:0000256" key="7">
    <source>
        <dbReference type="ARBA" id="ARBA00022829"/>
    </source>
</evidence>
<sequence>MPRGRKKSLKFKIKSDSLKSVLGVIFLAASGLSLISLVTDNGSLLSIVHDIQLSVLGYGSIFLPFIFILISLLLFRFLKWKFVDFRVLFGLLIATLAISSLSSIFFSEEAGGFVGLNVSEMLRGSVTIFGGVLLLLCALLISAVLVFDVSFEQMFGFLSKTKDNFKTKFSFLPSFQKESSSVFPRGANIGNSSSEDEDSNGEVYERPKRKGPFLEVIPSASEPLDVRDGGSFNGRRSSPQNLPYTDKVWEYPPIELLSEPSSMAADRGDVNARKQVIEKTLASFGIKTRVAETNFGPAVTQYALEITSVTKIAKVTNLQNDIALALASPTGSVRIEAPIPGKSLIGIEVPNFSTAIVSFKGMVTSDIMKASKSKLTITLGHNVAGQPCIADISKMPHILIAGSTGSGKSVFLHSILFSLLYRCSPAECKFILVDPKRVELVNYNDIPHLLVPVITDVEKAPMAFKWAVSEMERRYKLFENAKVRNISAYNELSGFQALPYIVIIVDELAELMALAPGEMEKAICRLAQLSRATGVHLILSTQSPRVDVITGLIKANIPTRVAFSVASQIESRIIIDTIGSEKLLGKGDMLYVPPETSKPVRIQGVFISDKEINNLVTFLKGSGVRPEYKEEVVKPVAPKNSIMESSDELFEEAVKIVSASDRASASLLQRKLSIGYARAARLLDELEAKGIVGAADGSKPRDVLIRNPESMLTPAEEEI</sequence>
<keyword evidence="8 14" id="KW-0067">ATP-binding</keyword>
<evidence type="ECO:0000256" key="12">
    <source>
        <dbReference type="ARBA" id="ARBA00023306"/>
    </source>
</evidence>
<dbReference type="InterPro" id="IPR041027">
    <property type="entry name" value="FtsK_alpha"/>
</dbReference>
<keyword evidence="3" id="KW-1003">Cell membrane</keyword>
<evidence type="ECO:0000256" key="8">
    <source>
        <dbReference type="ARBA" id="ARBA00022840"/>
    </source>
</evidence>
<dbReference type="Gene3D" id="1.10.10.10">
    <property type="entry name" value="Winged helix-like DNA-binding domain superfamily/Winged helix DNA-binding domain"/>
    <property type="match status" value="1"/>
</dbReference>
<keyword evidence="5 16" id="KW-0812">Transmembrane</keyword>
<protein>
    <recommendedName>
        <fullName evidence="17">FtsK domain-containing protein</fullName>
    </recommendedName>
</protein>
<dbReference type="PANTHER" id="PTHR22683:SF41">
    <property type="entry name" value="DNA TRANSLOCASE FTSK"/>
    <property type="match status" value="1"/>
</dbReference>
<evidence type="ECO:0000313" key="19">
    <source>
        <dbReference type="Proteomes" id="UP000176504"/>
    </source>
</evidence>
<evidence type="ECO:0000256" key="3">
    <source>
        <dbReference type="ARBA" id="ARBA00022475"/>
    </source>
</evidence>
<keyword evidence="6 14" id="KW-0547">Nucleotide-binding</keyword>
<dbReference type="AlphaFoldDB" id="A0A1F4VDA0"/>
<evidence type="ECO:0000256" key="15">
    <source>
        <dbReference type="SAM" id="MobiDB-lite"/>
    </source>
</evidence>
<feature type="binding site" evidence="14">
    <location>
        <begin position="402"/>
        <end position="409"/>
    </location>
    <ligand>
        <name>ATP</name>
        <dbReference type="ChEBI" id="CHEBI:30616"/>
    </ligand>
</feature>
<keyword evidence="10" id="KW-0238">DNA-binding</keyword>
<evidence type="ECO:0000256" key="16">
    <source>
        <dbReference type="SAM" id="Phobius"/>
    </source>
</evidence>
<dbReference type="Proteomes" id="UP000176504">
    <property type="component" value="Unassembled WGS sequence"/>
</dbReference>
<reference evidence="18 19" key="1">
    <citation type="journal article" date="2016" name="Nat. Commun.">
        <title>Thousands of microbial genomes shed light on interconnected biogeochemical processes in an aquifer system.</title>
        <authorList>
            <person name="Anantharaman K."/>
            <person name="Brown C.T."/>
            <person name="Hug L.A."/>
            <person name="Sharon I."/>
            <person name="Castelle C.J."/>
            <person name="Probst A.J."/>
            <person name="Thomas B.C."/>
            <person name="Singh A."/>
            <person name="Wilkins M.J."/>
            <person name="Karaoz U."/>
            <person name="Brodie E.L."/>
            <person name="Williams K.H."/>
            <person name="Hubbard S.S."/>
            <person name="Banfield J.F."/>
        </authorList>
    </citation>
    <scope>NUCLEOTIDE SEQUENCE [LARGE SCALE GENOMIC DNA]</scope>
</reference>
<dbReference type="SUPFAM" id="SSF52540">
    <property type="entry name" value="P-loop containing nucleoside triphosphate hydrolases"/>
    <property type="match status" value="1"/>
</dbReference>
<dbReference type="Pfam" id="PF09397">
    <property type="entry name" value="FtsK_gamma"/>
    <property type="match status" value="1"/>
</dbReference>
<feature type="transmembrane region" description="Helical" evidence="16">
    <location>
        <begin position="126"/>
        <end position="147"/>
    </location>
</feature>
<comment type="subcellular location">
    <subcellularLocation>
        <location evidence="1">Cell membrane</location>
        <topology evidence="1">Multi-pass membrane protein</topology>
    </subcellularLocation>
</comment>
<evidence type="ECO:0000259" key="17">
    <source>
        <dbReference type="PROSITE" id="PS50901"/>
    </source>
</evidence>
<evidence type="ECO:0000256" key="4">
    <source>
        <dbReference type="ARBA" id="ARBA00022618"/>
    </source>
</evidence>
<dbReference type="Pfam" id="PF01580">
    <property type="entry name" value="FtsK_SpoIIIE"/>
    <property type="match status" value="1"/>
</dbReference>
<gene>
    <name evidence="18" type="ORF">A3A78_04475</name>
</gene>
<dbReference type="InterPro" id="IPR003593">
    <property type="entry name" value="AAA+_ATPase"/>
</dbReference>
<evidence type="ECO:0000256" key="14">
    <source>
        <dbReference type="PROSITE-ProRule" id="PRU00289"/>
    </source>
</evidence>
<dbReference type="EMBL" id="MEVI01000003">
    <property type="protein sequence ID" value="OGC55201.1"/>
    <property type="molecule type" value="Genomic_DNA"/>
</dbReference>
<dbReference type="GO" id="GO:0005886">
    <property type="term" value="C:plasma membrane"/>
    <property type="evidence" value="ECO:0007669"/>
    <property type="project" value="UniProtKB-SubCell"/>
</dbReference>
<evidence type="ECO:0000256" key="13">
    <source>
        <dbReference type="ARBA" id="ARBA00025923"/>
    </source>
</evidence>
<keyword evidence="9 16" id="KW-1133">Transmembrane helix</keyword>
<dbReference type="InterPro" id="IPR036388">
    <property type="entry name" value="WH-like_DNA-bd_sf"/>
</dbReference>
<evidence type="ECO:0000256" key="1">
    <source>
        <dbReference type="ARBA" id="ARBA00004651"/>
    </source>
</evidence>
<organism evidence="18 19">
    <name type="scientific">candidate division WWE3 bacterium RIFCSPLOWO2_01_FULL_41_18</name>
    <dbReference type="NCBI Taxonomy" id="1802625"/>
    <lineage>
        <taxon>Bacteria</taxon>
        <taxon>Katanobacteria</taxon>
    </lineage>
</organism>
<evidence type="ECO:0000256" key="9">
    <source>
        <dbReference type="ARBA" id="ARBA00022989"/>
    </source>
</evidence>
<dbReference type="GO" id="GO:0051301">
    <property type="term" value="P:cell division"/>
    <property type="evidence" value="ECO:0007669"/>
    <property type="project" value="UniProtKB-KW"/>
</dbReference>